<proteinExistence type="predicted"/>
<reference evidence="5" key="2">
    <citation type="submission" date="2012-11" db="EMBL/GenBank/DDBJ databases">
        <authorList>
            <person name="Kuo A."/>
            <person name="Curtis B.A."/>
            <person name="Tanifuji G."/>
            <person name="Burki F."/>
            <person name="Gruber A."/>
            <person name="Irimia M."/>
            <person name="Maruyama S."/>
            <person name="Arias M.C."/>
            <person name="Ball S.G."/>
            <person name="Gile G.H."/>
            <person name="Hirakawa Y."/>
            <person name="Hopkins J.F."/>
            <person name="Rensing S.A."/>
            <person name="Schmutz J."/>
            <person name="Symeonidi A."/>
            <person name="Elias M."/>
            <person name="Eveleigh R.J."/>
            <person name="Herman E.K."/>
            <person name="Klute M.J."/>
            <person name="Nakayama T."/>
            <person name="Obornik M."/>
            <person name="Reyes-Prieto A."/>
            <person name="Armbrust E.V."/>
            <person name="Aves S.J."/>
            <person name="Beiko R.G."/>
            <person name="Coutinho P."/>
            <person name="Dacks J.B."/>
            <person name="Durnford D.G."/>
            <person name="Fast N.M."/>
            <person name="Green B.R."/>
            <person name="Grisdale C."/>
            <person name="Hempe F."/>
            <person name="Henrissat B."/>
            <person name="Hoppner M.P."/>
            <person name="Ishida K.-I."/>
            <person name="Kim E."/>
            <person name="Koreny L."/>
            <person name="Kroth P.G."/>
            <person name="Liu Y."/>
            <person name="Malik S.-B."/>
            <person name="Maier U.G."/>
            <person name="McRose D."/>
            <person name="Mock T."/>
            <person name="Neilson J.A."/>
            <person name="Onodera N.T."/>
            <person name="Poole A.M."/>
            <person name="Pritham E.J."/>
            <person name="Richards T.A."/>
            <person name="Rocap G."/>
            <person name="Roy S.W."/>
            <person name="Sarai C."/>
            <person name="Schaack S."/>
            <person name="Shirato S."/>
            <person name="Slamovits C.H."/>
            <person name="Spencer D.F."/>
            <person name="Suzuki S."/>
            <person name="Worden A.Z."/>
            <person name="Zauner S."/>
            <person name="Barry K."/>
            <person name="Bell C."/>
            <person name="Bharti A.K."/>
            <person name="Crow J.A."/>
            <person name="Grimwood J."/>
            <person name="Kramer R."/>
            <person name="Lindquist E."/>
            <person name="Lucas S."/>
            <person name="Salamov A."/>
            <person name="McFadden G.I."/>
            <person name="Lane C.E."/>
            <person name="Keeling P.J."/>
            <person name="Gray M.W."/>
            <person name="Grigoriev I.V."/>
            <person name="Archibald J.M."/>
        </authorList>
    </citation>
    <scope>NUCLEOTIDE SEQUENCE</scope>
    <source>
        <strain evidence="5">CCMP2712</strain>
    </source>
</reference>
<keyword evidence="5" id="KW-1185">Reference proteome</keyword>
<evidence type="ECO:0000256" key="1">
    <source>
        <dbReference type="SAM" id="MobiDB-lite"/>
    </source>
</evidence>
<evidence type="ECO:0000313" key="5">
    <source>
        <dbReference type="Proteomes" id="UP000011087"/>
    </source>
</evidence>
<dbReference type="RefSeq" id="XP_005819409.1">
    <property type="nucleotide sequence ID" value="XM_005819352.1"/>
</dbReference>
<gene>
    <name evidence="3" type="ORF">GUITHDRAFT_148635</name>
</gene>
<dbReference type="HOGENOM" id="CLU_2138269_0_0_1"/>
<feature type="region of interest" description="Disordered" evidence="1">
    <location>
        <begin position="65"/>
        <end position="93"/>
    </location>
</feature>
<evidence type="ECO:0000313" key="3">
    <source>
        <dbReference type="EMBL" id="EKX32429.1"/>
    </source>
</evidence>
<dbReference type="PaxDb" id="55529-EKX32429"/>
<dbReference type="EnsemblProtists" id="EKX32429">
    <property type="protein sequence ID" value="EKX32429"/>
    <property type="gene ID" value="GUITHDRAFT_148635"/>
</dbReference>
<organism evidence="3">
    <name type="scientific">Guillardia theta (strain CCMP2712)</name>
    <name type="common">Cryptophyte</name>
    <dbReference type="NCBI Taxonomy" id="905079"/>
    <lineage>
        <taxon>Eukaryota</taxon>
        <taxon>Cryptophyceae</taxon>
        <taxon>Pyrenomonadales</taxon>
        <taxon>Geminigeraceae</taxon>
        <taxon>Guillardia</taxon>
    </lineage>
</organism>
<dbReference type="EMBL" id="JH993190">
    <property type="protein sequence ID" value="EKX32429.1"/>
    <property type="molecule type" value="Genomic_DNA"/>
</dbReference>
<evidence type="ECO:0000256" key="2">
    <source>
        <dbReference type="SAM" id="SignalP"/>
    </source>
</evidence>
<dbReference type="AlphaFoldDB" id="L1I954"/>
<sequence>MLLLLTLPLLPTAPFHLLLLPSPPSSFAMAIAPRPRRLPSASCANVKLAASSTARLFLALSSRRQEDAGNAGKTGGSNLTQQSNHDPKYNPNANIVQLMLRMSEKMYPERKNY</sequence>
<feature type="chain" id="PRO_5008769730" evidence="2">
    <location>
        <begin position="29"/>
        <end position="113"/>
    </location>
</feature>
<evidence type="ECO:0000313" key="4">
    <source>
        <dbReference type="EnsemblProtists" id="EKX32429"/>
    </source>
</evidence>
<dbReference type="Proteomes" id="UP000011087">
    <property type="component" value="Unassembled WGS sequence"/>
</dbReference>
<reference evidence="3 5" key="1">
    <citation type="journal article" date="2012" name="Nature">
        <title>Algal genomes reveal evolutionary mosaicism and the fate of nucleomorphs.</title>
        <authorList>
            <consortium name="DOE Joint Genome Institute"/>
            <person name="Curtis B.A."/>
            <person name="Tanifuji G."/>
            <person name="Burki F."/>
            <person name="Gruber A."/>
            <person name="Irimia M."/>
            <person name="Maruyama S."/>
            <person name="Arias M.C."/>
            <person name="Ball S.G."/>
            <person name="Gile G.H."/>
            <person name="Hirakawa Y."/>
            <person name="Hopkins J.F."/>
            <person name="Kuo A."/>
            <person name="Rensing S.A."/>
            <person name="Schmutz J."/>
            <person name="Symeonidi A."/>
            <person name="Elias M."/>
            <person name="Eveleigh R.J."/>
            <person name="Herman E.K."/>
            <person name="Klute M.J."/>
            <person name="Nakayama T."/>
            <person name="Obornik M."/>
            <person name="Reyes-Prieto A."/>
            <person name="Armbrust E.V."/>
            <person name="Aves S.J."/>
            <person name="Beiko R.G."/>
            <person name="Coutinho P."/>
            <person name="Dacks J.B."/>
            <person name="Durnford D.G."/>
            <person name="Fast N.M."/>
            <person name="Green B.R."/>
            <person name="Grisdale C.J."/>
            <person name="Hempel F."/>
            <person name="Henrissat B."/>
            <person name="Hoppner M.P."/>
            <person name="Ishida K."/>
            <person name="Kim E."/>
            <person name="Koreny L."/>
            <person name="Kroth P.G."/>
            <person name="Liu Y."/>
            <person name="Malik S.B."/>
            <person name="Maier U.G."/>
            <person name="McRose D."/>
            <person name="Mock T."/>
            <person name="Neilson J.A."/>
            <person name="Onodera N.T."/>
            <person name="Poole A.M."/>
            <person name="Pritham E.J."/>
            <person name="Richards T.A."/>
            <person name="Rocap G."/>
            <person name="Roy S.W."/>
            <person name="Sarai C."/>
            <person name="Schaack S."/>
            <person name="Shirato S."/>
            <person name="Slamovits C.H."/>
            <person name="Spencer D.F."/>
            <person name="Suzuki S."/>
            <person name="Worden A.Z."/>
            <person name="Zauner S."/>
            <person name="Barry K."/>
            <person name="Bell C."/>
            <person name="Bharti A.K."/>
            <person name="Crow J.A."/>
            <person name="Grimwood J."/>
            <person name="Kramer R."/>
            <person name="Lindquist E."/>
            <person name="Lucas S."/>
            <person name="Salamov A."/>
            <person name="McFadden G.I."/>
            <person name="Lane C.E."/>
            <person name="Keeling P.J."/>
            <person name="Gray M.W."/>
            <person name="Grigoriev I.V."/>
            <person name="Archibald J.M."/>
        </authorList>
    </citation>
    <scope>NUCLEOTIDE SEQUENCE</scope>
    <source>
        <strain evidence="3 5">CCMP2712</strain>
    </source>
</reference>
<accession>L1I954</accession>
<dbReference type="KEGG" id="gtt:GUITHDRAFT_148635"/>
<name>L1I954_GUITC</name>
<feature type="signal peptide" evidence="2">
    <location>
        <begin position="1"/>
        <end position="28"/>
    </location>
</feature>
<dbReference type="GeneID" id="17289168"/>
<protein>
    <submittedName>
        <fullName evidence="3 4">Uncharacterized protein</fullName>
    </submittedName>
</protein>
<keyword evidence="2" id="KW-0732">Signal</keyword>
<reference evidence="4" key="3">
    <citation type="submission" date="2016-03" db="UniProtKB">
        <authorList>
            <consortium name="EnsemblProtists"/>
        </authorList>
    </citation>
    <scope>IDENTIFICATION</scope>
</reference>